<dbReference type="Proteomes" id="UP000253782">
    <property type="component" value="Unassembled WGS sequence"/>
</dbReference>
<evidence type="ECO:0000256" key="6">
    <source>
        <dbReference type="ARBA" id="ARBA00022692"/>
    </source>
</evidence>
<dbReference type="AlphaFoldDB" id="A0A369UQS1"/>
<proteinExistence type="inferred from homology"/>
<dbReference type="EMBL" id="QQAH01000001">
    <property type="protein sequence ID" value="RDD83112.1"/>
    <property type="molecule type" value="Genomic_DNA"/>
</dbReference>
<accession>A0A369UQS1</accession>
<evidence type="ECO:0000256" key="7">
    <source>
        <dbReference type="ARBA" id="ARBA00022927"/>
    </source>
</evidence>
<keyword evidence="3" id="KW-0813">Transport</keyword>
<sequence length="334" mass="35916">MAAPGYSYPARGQCHQCPCRGDAVAVRKGASLNVGAQRGVALLVVLWACTLLAILLGGYATVSRLEATQVRYQLAQTQVRYLAEAGVMRAIYESAQSLGAAPGAGASWIADGRLYTYRLDDTDIQIRIGDETGKVDLNTATPDILQNLFQAAGVDAAAAVALAANVIESRDSQRLNNQVYGQQRYKQAGLSHGPRYAEFVSLEDLQAVLGMTPTIYQKVEPAITLWSRRPQPAALFAPALALSTLPGMDMAKAQRFIVAREAAAPHSPLLTLPNGTPVGSWRSGNVRTIYAMASTTDGTRSALQVTVRFEPLRPGQKKTGALYTILRWQDGVER</sequence>
<evidence type="ECO:0000256" key="8">
    <source>
        <dbReference type="ARBA" id="ARBA00022989"/>
    </source>
</evidence>
<dbReference type="Gene3D" id="1.10.40.60">
    <property type="entry name" value="EpsJ-like"/>
    <property type="match status" value="1"/>
</dbReference>
<gene>
    <name evidence="12" type="ORF">DVJ77_00375</name>
</gene>
<dbReference type="SUPFAM" id="SSF158544">
    <property type="entry name" value="GspK insert domain-like"/>
    <property type="match status" value="1"/>
</dbReference>
<evidence type="ECO:0000313" key="12">
    <source>
        <dbReference type="EMBL" id="RDD83112.1"/>
    </source>
</evidence>
<feature type="transmembrane region" description="Helical" evidence="10">
    <location>
        <begin position="40"/>
        <end position="62"/>
    </location>
</feature>
<comment type="subcellular location">
    <subcellularLocation>
        <location evidence="1">Cell inner membrane</location>
    </subcellularLocation>
</comment>
<dbReference type="InterPro" id="IPR049031">
    <property type="entry name" value="T2SSK_SAM-like_1st"/>
</dbReference>
<keyword evidence="4" id="KW-1003">Cell membrane</keyword>
<dbReference type="PANTHER" id="PTHR38831:SF2">
    <property type="entry name" value="TYPE II SECRETION SYSTEM PROTEIN K"/>
    <property type="match status" value="1"/>
</dbReference>
<comment type="caution">
    <text evidence="12">The sequence shown here is derived from an EMBL/GenBank/DDBJ whole genome shotgun (WGS) entry which is preliminary data.</text>
</comment>
<keyword evidence="6 10" id="KW-0812">Transmembrane</keyword>
<dbReference type="PANTHER" id="PTHR38831">
    <property type="entry name" value="TYPE II SECRETION SYSTEM PROTEIN K"/>
    <property type="match status" value="1"/>
</dbReference>
<keyword evidence="9 10" id="KW-0472">Membrane</keyword>
<organism evidence="12 13">
    <name type="scientific">Dyella tabacisoli</name>
    <dbReference type="NCBI Taxonomy" id="2282381"/>
    <lineage>
        <taxon>Bacteria</taxon>
        <taxon>Pseudomonadati</taxon>
        <taxon>Pseudomonadota</taxon>
        <taxon>Gammaproteobacteria</taxon>
        <taxon>Lysobacterales</taxon>
        <taxon>Rhodanobacteraceae</taxon>
        <taxon>Dyella</taxon>
    </lineage>
</organism>
<evidence type="ECO:0000313" key="13">
    <source>
        <dbReference type="Proteomes" id="UP000253782"/>
    </source>
</evidence>
<name>A0A369UQS1_9GAMM</name>
<evidence type="ECO:0000256" key="4">
    <source>
        <dbReference type="ARBA" id="ARBA00022475"/>
    </source>
</evidence>
<evidence type="ECO:0000256" key="10">
    <source>
        <dbReference type="SAM" id="Phobius"/>
    </source>
</evidence>
<dbReference type="InterPro" id="IPR038072">
    <property type="entry name" value="GspK_central_sf"/>
</dbReference>
<dbReference type="InterPro" id="IPR005628">
    <property type="entry name" value="GspK"/>
</dbReference>
<keyword evidence="8 10" id="KW-1133">Transmembrane helix</keyword>
<feature type="domain" description="T2SS protein K first SAM-like" evidence="11">
    <location>
        <begin position="139"/>
        <end position="226"/>
    </location>
</feature>
<evidence type="ECO:0000256" key="9">
    <source>
        <dbReference type="ARBA" id="ARBA00023136"/>
    </source>
</evidence>
<dbReference type="OrthoDB" id="9181871at2"/>
<keyword evidence="7" id="KW-0653">Protein transport</keyword>
<reference evidence="12 13" key="1">
    <citation type="submission" date="2018-07" db="EMBL/GenBank/DDBJ databases">
        <title>Dyella tabacisoli L4-6T, whole genome shotgun sequence.</title>
        <authorList>
            <person name="Zhou X.-K."/>
            <person name="Li W.-J."/>
            <person name="Duan Y.-Q."/>
        </authorList>
    </citation>
    <scope>NUCLEOTIDE SEQUENCE [LARGE SCALE GENOMIC DNA]</scope>
    <source>
        <strain evidence="12 13">L4-6</strain>
    </source>
</reference>
<dbReference type="Pfam" id="PF21687">
    <property type="entry name" value="T2SSK_1st"/>
    <property type="match status" value="1"/>
</dbReference>
<evidence type="ECO:0000259" key="11">
    <source>
        <dbReference type="Pfam" id="PF21687"/>
    </source>
</evidence>
<protein>
    <submittedName>
        <fullName evidence="12">General secretion pathway protein GspK</fullName>
    </submittedName>
</protein>
<evidence type="ECO:0000256" key="5">
    <source>
        <dbReference type="ARBA" id="ARBA00022519"/>
    </source>
</evidence>
<dbReference type="GO" id="GO:0005886">
    <property type="term" value="C:plasma membrane"/>
    <property type="evidence" value="ECO:0007669"/>
    <property type="project" value="UniProtKB-SubCell"/>
</dbReference>
<dbReference type="GO" id="GO:0009306">
    <property type="term" value="P:protein secretion"/>
    <property type="evidence" value="ECO:0007669"/>
    <property type="project" value="InterPro"/>
</dbReference>
<keyword evidence="13" id="KW-1185">Reference proteome</keyword>
<comment type="similarity">
    <text evidence="2">Belongs to the GSP K family.</text>
</comment>
<evidence type="ECO:0000256" key="2">
    <source>
        <dbReference type="ARBA" id="ARBA00007246"/>
    </source>
</evidence>
<evidence type="ECO:0000256" key="1">
    <source>
        <dbReference type="ARBA" id="ARBA00004533"/>
    </source>
</evidence>
<evidence type="ECO:0000256" key="3">
    <source>
        <dbReference type="ARBA" id="ARBA00022448"/>
    </source>
</evidence>
<keyword evidence="5" id="KW-0997">Cell inner membrane</keyword>